<organism evidence="5 6">
    <name type="scientific">Halorhabdus utahensis (strain DSM 12940 / JCM 11049 / AX-2)</name>
    <dbReference type="NCBI Taxonomy" id="519442"/>
    <lineage>
        <taxon>Archaea</taxon>
        <taxon>Methanobacteriati</taxon>
        <taxon>Methanobacteriota</taxon>
        <taxon>Stenosarchaea group</taxon>
        <taxon>Halobacteria</taxon>
        <taxon>Halobacteriales</taxon>
        <taxon>Haloarculaceae</taxon>
        <taxon>Halorhabdus</taxon>
    </lineage>
</organism>
<dbReference type="GO" id="GO:0004190">
    <property type="term" value="F:aspartic-type endopeptidase activity"/>
    <property type="evidence" value="ECO:0007669"/>
    <property type="project" value="UniProtKB-KW"/>
</dbReference>
<dbReference type="Pfam" id="PF01750">
    <property type="entry name" value="HycI"/>
    <property type="match status" value="1"/>
</dbReference>
<proteinExistence type="inferred from homology"/>
<keyword evidence="3" id="KW-0064">Aspartyl protease</keyword>
<keyword evidence="2 5" id="KW-0645">Protease</keyword>
<gene>
    <name evidence="5" type="ordered locus">Huta_2606</name>
</gene>
<keyword evidence="6" id="KW-1185">Reference proteome</keyword>
<dbReference type="InterPro" id="IPR000671">
    <property type="entry name" value="Peptidase_A31"/>
</dbReference>
<dbReference type="PANTHER" id="PTHR30302:SF1">
    <property type="entry name" value="HYDROGENASE 2 MATURATION PROTEASE"/>
    <property type="match status" value="1"/>
</dbReference>
<dbReference type="EMBL" id="CP001687">
    <property type="protein sequence ID" value="ACV12768.1"/>
    <property type="molecule type" value="Genomic_DNA"/>
</dbReference>
<evidence type="ECO:0000313" key="6">
    <source>
        <dbReference type="Proteomes" id="UP000002071"/>
    </source>
</evidence>
<evidence type="ECO:0000256" key="3">
    <source>
        <dbReference type="ARBA" id="ARBA00022750"/>
    </source>
</evidence>
<dbReference type="GeneID" id="8384911"/>
<dbReference type="KEGG" id="hut:Huta_2606"/>
<dbReference type="SUPFAM" id="SSF53163">
    <property type="entry name" value="HybD-like"/>
    <property type="match status" value="1"/>
</dbReference>
<dbReference type="PANTHER" id="PTHR30302">
    <property type="entry name" value="HYDROGENASE 1 MATURATION PROTEASE"/>
    <property type="match status" value="1"/>
</dbReference>
<dbReference type="NCBIfam" id="TIGR00072">
    <property type="entry name" value="hydrog_prot"/>
    <property type="match status" value="1"/>
</dbReference>
<accession>C7NPL3</accession>
<dbReference type="PRINTS" id="PR00446">
    <property type="entry name" value="HYDRGNUPTAKE"/>
</dbReference>
<dbReference type="HOGENOM" id="CLU_099037_2_1_2"/>
<dbReference type="GO" id="GO:0016485">
    <property type="term" value="P:protein processing"/>
    <property type="evidence" value="ECO:0007669"/>
    <property type="project" value="TreeGrafter"/>
</dbReference>
<evidence type="ECO:0000256" key="1">
    <source>
        <dbReference type="ARBA" id="ARBA00006814"/>
    </source>
</evidence>
<reference evidence="5 6" key="1">
    <citation type="journal article" date="2009" name="Stand. Genomic Sci.">
        <title>Complete genome sequence of Halorhabdus utahensis type strain (AX-2).</title>
        <authorList>
            <person name="Anderson I."/>
            <person name="Tindall B.J."/>
            <person name="Pomrenke H."/>
            <person name="Goker M."/>
            <person name="Lapidus A."/>
            <person name="Nolan M."/>
            <person name="Copeland A."/>
            <person name="Glavina Del Rio T."/>
            <person name="Chen F."/>
            <person name="Tice H."/>
            <person name="Cheng J.F."/>
            <person name="Lucas S."/>
            <person name="Chertkov O."/>
            <person name="Bruce D."/>
            <person name="Brettin T."/>
            <person name="Detter J.C."/>
            <person name="Han C."/>
            <person name="Goodwin L."/>
            <person name="Land M."/>
            <person name="Hauser L."/>
            <person name="Chang Y.J."/>
            <person name="Jeffries C.D."/>
            <person name="Pitluck S."/>
            <person name="Pati A."/>
            <person name="Mavromatis K."/>
            <person name="Ivanova N."/>
            <person name="Ovchinnikova G."/>
            <person name="Chen A."/>
            <person name="Palaniappan K."/>
            <person name="Chain P."/>
            <person name="Rohde M."/>
            <person name="Bristow J."/>
            <person name="Eisen J.A."/>
            <person name="Markowitz V."/>
            <person name="Hugenholtz P."/>
            <person name="Kyrpides N.C."/>
            <person name="Klenk H.P."/>
        </authorList>
    </citation>
    <scope>NUCLEOTIDE SEQUENCE [LARGE SCALE GENOMIC DNA]</scope>
    <source>
        <strain evidence="6">DSM 12940 / JCM 11049 / AX-2</strain>
    </source>
</reference>
<dbReference type="AlphaFoldDB" id="C7NPL3"/>
<dbReference type="Gene3D" id="3.40.50.1450">
    <property type="entry name" value="HybD-like"/>
    <property type="match status" value="1"/>
</dbReference>
<dbReference type="eggNOG" id="arCOG04429">
    <property type="taxonomic scope" value="Archaea"/>
</dbReference>
<dbReference type="STRING" id="519442.Huta_2606"/>
<name>C7NPL3_HALUD</name>
<sequence>MTADRAIVALGNPYRRDDGIGPALVDRLREEGLPSVDCLDLGDAGFDLVHVVADYDAVVIVDAVDFGGDPGEIVVFDPADPATAPDRRGTHGTDPFELLDVATRLSDSTTPIRVVGVQPAETGYGDELSPPVAESLSAGCRTLSETVRSL</sequence>
<dbReference type="InterPro" id="IPR023430">
    <property type="entry name" value="Pept_HybD-like_dom_sf"/>
</dbReference>
<comment type="similarity">
    <text evidence="1">Belongs to the peptidase A31 family.</text>
</comment>
<evidence type="ECO:0000313" key="5">
    <source>
        <dbReference type="EMBL" id="ACV12768.1"/>
    </source>
</evidence>
<evidence type="ECO:0000256" key="4">
    <source>
        <dbReference type="ARBA" id="ARBA00022801"/>
    </source>
</evidence>
<protein>
    <submittedName>
        <fullName evidence="5">Hydrogenase maturation protease</fullName>
    </submittedName>
</protein>
<dbReference type="Proteomes" id="UP000002071">
    <property type="component" value="Chromosome"/>
</dbReference>
<keyword evidence="4" id="KW-0378">Hydrolase</keyword>
<dbReference type="RefSeq" id="WP_015790330.1">
    <property type="nucleotide sequence ID" value="NC_013158.1"/>
</dbReference>
<dbReference type="OrthoDB" id="85598at2157"/>
<dbReference type="CDD" id="cd00518">
    <property type="entry name" value="H2MP"/>
    <property type="match status" value="1"/>
</dbReference>
<evidence type="ECO:0000256" key="2">
    <source>
        <dbReference type="ARBA" id="ARBA00022670"/>
    </source>
</evidence>
<dbReference type="GO" id="GO:0008047">
    <property type="term" value="F:enzyme activator activity"/>
    <property type="evidence" value="ECO:0007669"/>
    <property type="project" value="InterPro"/>
</dbReference>